<reference evidence="2 3" key="1">
    <citation type="submission" date="2021-12" db="EMBL/GenBank/DDBJ databases">
        <title>Complete genome sequence of Phytobacter diazotrophicus TA9734.</title>
        <authorList>
            <person name="Kubota H."/>
            <person name="Nakayama Y."/>
            <person name="Ariyoshi T."/>
        </authorList>
    </citation>
    <scope>NUCLEOTIDE SEQUENCE [LARGE SCALE GENOMIC DNA]</scope>
    <source>
        <strain evidence="2 3">TA9734</strain>
    </source>
</reference>
<evidence type="ECO:0000313" key="3">
    <source>
        <dbReference type="Proteomes" id="UP001320460"/>
    </source>
</evidence>
<dbReference type="Proteomes" id="UP001320460">
    <property type="component" value="Chromosome"/>
</dbReference>
<evidence type="ECO:0000313" key="2">
    <source>
        <dbReference type="EMBL" id="BDD50936.1"/>
    </source>
</evidence>
<protein>
    <recommendedName>
        <fullName evidence="1">ParE-like toxin domain-containing protein</fullName>
    </recommendedName>
</protein>
<keyword evidence="3" id="KW-1185">Reference proteome</keyword>
<sequence>MTITALRVPEWVHEQAVITVRRFRQRRIQATRIMCGNISLKVNRRWRLLSRDGGKNWIVMSHEKYNGAKDRK</sequence>
<organism evidence="2 3">
    <name type="scientific">Phytobacter diazotrophicus</name>
    <dbReference type="NCBI Taxonomy" id="395631"/>
    <lineage>
        <taxon>Bacteria</taxon>
        <taxon>Pseudomonadati</taxon>
        <taxon>Pseudomonadota</taxon>
        <taxon>Gammaproteobacteria</taxon>
        <taxon>Enterobacterales</taxon>
        <taxon>Enterobacteriaceae</taxon>
        <taxon>Phytobacter</taxon>
    </lineage>
</organism>
<dbReference type="InterPro" id="IPR056925">
    <property type="entry name" value="ParE-like"/>
</dbReference>
<dbReference type="RefSeq" id="WP_125124569.1">
    <property type="nucleotide sequence ID" value="NZ_AP025334.1"/>
</dbReference>
<gene>
    <name evidence="2" type="ORF">PDTA9734_24230</name>
</gene>
<dbReference type="EMBL" id="AP025334">
    <property type="protein sequence ID" value="BDD50936.1"/>
    <property type="molecule type" value="Genomic_DNA"/>
</dbReference>
<proteinExistence type="predicted"/>
<evidence type="ECO:0000259" key="1">
    <source>
        <dbReference type="Pfam" id="PF24732"/>
    </source>
</evidence>
<accession>A0ABM7VUT7</accession>
<dbReference type="Pfam" id="PF24732">
    <property type="entry name" value="ParE_like"/>
    <property type="match status" value="1"/>
</dbReference>
<name>A0ABM7VUT7_9ENTR</name>
<feature type="domain" description="ParE-like toxin" evidence="1">
    <location>
        <begin position="11"/>
        <end position="66"/>
    </location>
</feature>